<evidence type="ECO:0000313" key="6">
    <source>
        <dbReference type="Proteomes" id="UP000239089"/>
    </source>
</evidence>
<protein>
    <submittedName>
        <fullName evidence="5">Alkene reductase</fullName>
    </submittedName>
</protein>
<comment type="caution">
    <text evidence="5">The sequence shown here is derived from an EMBL/GenBank/DDBJ whole genome shotgun (WGS) entry which is preliminary data.</text>
</comment>
<dbReference type="GO" id="GO:0016628">
    <property type="term" value="F:oxidoreductase activity, acting on the CH-CH group of donors, NAD or NADP as acceptor"/>
    <property type="evidence" value="ECO:0007669"/>
    <property type="project" value="UniProtKB-ARBA"/>
</dbReference>
<feature type="domain" description="NADH:flavin oxidoreductase/NADH oxidase N-terminal" evidence="4">
    <location>
        <begin position="13"/>
        <end position="345"/>
    </location>
</feature>
<dbReference type="NCBIfam" id="NF007899">
    <property type="entry name" value="PRK10605.1"/>
    <property type="match status" value="1"/>
</dbReference>
<evidence type="ECO:0000256" key="1">
    <source>
        <dbReference type="ARBA" id="ARBA00001917"/>
    </source>
</evidence>
<dbReference type="InterPro" id="IPR013785">
    <property type="entry name" value="Aldolase_TIM"/>
</dbReference>
<dbReference type="FunFam" id="3.20.20.70:FF:000059">
    <property type="entry name" value="N-ethylmaleimide reductase, FMN-linked"/>
    <property type="match status" value="1"/>
</dbReference>
<name>A0A2S6MTX1_9HYPH</name>
<evidence type="ECO:0000259" key="4">
    <source>
        <dbReference type="Pfam" id="PF00724"/>
    </source>
</evidence>
<accession>A0A2S6MTX1</accession>
<comment type="similarity">
    <text evidence="2">Belongs to the NADH:flavin oxidoreductase/NADH oxidase family.</text>
</comment>
<dbReference type="Pfam" id="PF00724">
    <property type="entry name" value="Oxidored_FMN"/>
    <property type="match status" value="1"/>
</dbReference>
<dbReference type="PANTHER" id="PTHR22893">
    <property type="entry name" value="NADH OXIDOREDUCTASE-RELATED"/>
    <property type="match status" value="1"/>
</dbReference>
<keyword evidence="3" id="KW-0560">Oxidoreductase</keyword>
<dbReference type="CDD" id="cd02933">
    <property type="entry name" value="OYE_like_FMN"/>
    <property type="match status" value="1"/>
</dbReference>
<dbReference type="AlphaFoldDB" id="A0A2S6MTX1"/>
<comment type="cofactor">
    <cofactor evidence="1">
        <name>FMN</name>
        <dbReference type="ChEBI" id="CHEBI:58210"/>
    </cofactor>
</comment>
<proteinExistence type="inferred from homology"/>
<dbReference type="SUPFAM" id="SSF51395">
    <property type="entry name" value="FMN-linked oxidoreductases"/>
    <property type="match status" value="1"/>
</dbReference>
<dbReference type="GO" id="GO:0005829">
    <property type="term" value="C:cytosol"/>
    <property type="evidence" value="ECO:0007669"/>
    <property type="project" value="TreeGrafter"/>
</dbReference>
<dbReference type="RefSeq" id="WP_104510779.1">
    <property type="nucleotide sequence ID" value="NZ_JACIGC010000017.1"/>
</dbReference>
<gene>
    <name evidence="5" type="ORF">CCR94_23825</name>
</gene>
<dbReference type="Gene3D" id="3.20.20.70">
    <property type="entry name" value="Aldolase class I"/>
    <property type="match status" value="1"/>
</dbReference>
<organism evidence="5 6">
    <name type="scientific">Rhodoblastus sphagnicola</name>
    <dbReference type="NCBI Taxonomy" id="333368"/>
    <lineage>
        <taxon>Bacteria</taxon>
        <taxon>Pseudomonadati</taxon>
        <taxon>Pseudomonadota</taxon>
        <taxon>Alphaproteobacteria</taxon>
        <taxon>Hyphomicrobiales</taxon>
        <taxon>Rhodoblastaceae</taxon>
        <taxon>Rhodoblastus</taxon>
    </lineage>
</organism>
<evidence type="ECO:0000313" key="5">
    <source>
        <dbReference type="EMBL" id="PPQ25807.1"/>
    </source>
</evidence>
<dbReference type="GO" id="GO:0010181">
    <property type="term" value="F:FMN binding"/>
    <property type="evidence" value="ECO:0007669"/>
    <property type="project" value="InterPro"/>
</dbReference>
<dbReference type="InterPro" id="IPR001155">
    <property type="entry name" value="OxRdtase_FMN_N"/>
</dbReference>
<reference evidence="5 6" key="1">
    <citation type="journal article" date="2018" name="Arch. Microbiol.">
        <title>New insights into the metabolic potential of the phototrophic purple bacterium Rhodopila globiformis DSM 161(T) from its draft genome sequence and evidence for a vanadium-dependent nitrogenase.</title>
        <authorList>
            <person name="Imhoff J.F."/>
            <person name="Rahn T."/>
            <person name="Kunzel S."/>
            <person name="Neulinger S.C."/>
        </authorList>
    </citation>
    <scope>NUCLEOTIDE SEQUENCE [LARGE SCALE GENOMIC DNA]</scope>
    <source>
        <strain evidence="5 6">DSM 16996</strain>
    </source>
</reference>
<evidence type="ECO:0000256" key="3">
    <source>
        <dbReference type="ARBA" id="ARBA00023002"/>
    </source>
</evidence>
<dbReference type="PANTHER" id="PTHR22893:SF91">
    <property type="entry name" value="NADPH DEHYDROGENASE 2-RELATED"/>
    <property type="match status" value="1"/>
</dbReference>
<evidence type="ECO:0000256" key="2">
    <source>
        <dbReference type="ARBA" id="ARBA00005979"/>
    </source>
</evidence>
<dbReference type="OrthoDB" id="9804454at2"/>
<dbReference type="Proteomes" id="UP000239089">
    <property type="component" value="Unassembled WGS sequence"/>
</dbReference>
<keyword evidence="6" id="KW-1185">Reference proteome</keyword>
<dbReference type="InterPro" id="IPR045247">
    <property type="entry name" value="Oye-like"/>
</dbReference>
<dbReference type="EMBL" id="NHSJ01000140">
    <property type="protein sequence ID" value="PPQ25807.1"/>
    <property type="molecule type" value="Genomic_DNA"/>
</dbReference>
<sequence length="382" mass="40567">MTRPHQIRSARALFEPTQAGALKLANRIVMAPLTRNRAAEDLSPGPFAAEYYAQRASAGLIIAEATQVSAQGQGYANTPGCYTDAQVKGWKKVTDAVHARGGTIVVQLWHTGRVSHTSFQKDGQAPVGPSAIRANTKTFIAGTGFVDVSTPRALELQEIPGIVEDFRNACARAIEAGFDGVELHGAHGYLLDAFLRDGTNHRADAYGGSIENRARLLLDVATACAGAIGAERLGVRLSPVSTAGDSHDSNPQALFNHVVESLNPLGLAYLHVVEGETGGARDSIAFDYEALSARFDGPWMVNNGYDRRMAIDAVVSGRADLVSFGRPFIANPDLAERLSQDAPLNKLMGPETFYGGGARGYTDYPALAPDHATARPEAKASA</sequence>